<proteinExistence type="predicted"/>
<name>A0AAV7U3J1_PLEWA</name>
<dbReference type="AlphaFoldDB" id="A0AAV7U3J1"/>
<evidence type="ECO:0000313" key="3">
    <source>
        <dbReference type="Proteomes" id="UP001066276"/>
    </source>
</evidence>
<feature type="region of interest" description="Disordered" evidence="1">
    <location>
        <begin position="1"/>
        <end position="22"/>
    </location>
</feature>
<organism evidence="2 3">
    <name type="scientific">Pleurodeles waltl</name>
    <name type="common">Iberian ribbed newt</name>
    <dbReference type="NCBI Taxonomy" id="8319"/>
    <lineage>
        <taxon>Eukaryota</taxon>
        <taxon>Metazoa</taxon>
        <taxon>Chordata</taxon>
        <taxon>Craniata</taxon>
        <taxon>Vertebrata</taxon>
        <taxon>Euteleostomi</taxon>
        <taxon>Amphibia</taxon>
        <taxon>Batrachia</taxon>
        <taxon>Caudata</taxon>
        <taxon>Salamandroidea</taxon>
        <taxon>Salamandridae</taxon>
        <taxon>Pleurodelinae</taxon>
        <taxon>Pleurodeles</taxon>
    </lineage>
</organism>
<sequence length="97" mass="11039">MLAGQRRDTIPTPPGWQPGLYYPEQTQARRKEMNDTASKKRRVTSQEIRIGERVIVKDRKPGWKFCTPYEPGMAEKGARERLVTSHGFGGSVCGTFR</sequence>
<evidence type="ECO:0000256" key="1">
    <source>
        <dbReference type="SAM" id="MobiDB-lite"/>
    </source>
</evidence>
<dbReference type="EMBL" id="JANPWB010000006">
    <property type="protein sequence ID" value="KAJ1183096.1"/>
    <property type="molecule type" value="Genomic_DNA"/>
</dbReference>
<dbReference type="Proteomes" id="UP001066276">
    <property type="component" value="Chromosome 3_2"/>
</dbReference>
<gene>
    <name evidence="2" type="ORF">NDU88_008267</name>
</gene>
<keyword evidence="3" id="KW-1185">Reference proteome</keyword>
<protein>
    <submittedName>
        <fullName evidence="2">Uncharacterized protein</fullName>
    </submittedName>
</protein>
<comment type="caution">
    <text evidence="2">The sequence shown here is derived from an EMBL/GenBank/DDBJ whole genome shotgun (WGS) entry which is preliminary data.</text>
</comment>
<accession>A0AAV7U3J1</accession>
<reference evidence="2" key="1">
    <citation type="journal article" date="2022" name="bioRxiv">
        <title>Sequencing and chromosome-scale assembly of the giantPleurodeles waltlgenome.</title>
        <authorList>
            <person name="Brown T."/>
            <person name="Elewa A."/>
            <person name="Iarovenko S."/>
            <person name="Subramanian E."/>
            <person name="Araus A.J."/>
            <person name="Petzold A."/>
            <person name="Susuki M."/>
            <person name="Suzuki K.-i.T."/>
            <person name="Hayashi T."/>
            <person name="Toyoda A."/>
            <person name="Oliveira C."/>
            <person name="Osipova E."/>
            <person name="Leigh N.D."/>
            <person name="Simon A."/>
            <person name="Yun M.H."/>
        </authorList>
    </citation>
    <scope>NUCLEOTIDE SEQUENCE</scope>
    <source>
        <strain evidence="2">20211129_DDA</strain>
        <tissue evidence="2">Liver</tissue>
    </source>
</reference>
<evidence type="ECO:0000313" key="2">
    <source>
        <dbReference type="EMBL" id="KAJ1183096.1"/>
    </source>
</evidence>